<dbReference type="PROSITE" id="PS51257">
    <property type="entry name" value="PROKAR_LIPOPROTEIN"/>
    <property type="match status" value="1"/>
</dbReference>
<sequence>MINHYKKTLILLLGCLSLFSCTKETVIDPAIPSAISELRAWTQKTDPLKLASSIAWEAAIPIKLSDSVSAYAAPVRNTYPAVISPDFMEFITFELAGKRYGLYKSYRRLNETDMEIIIQSIEGETLKAGFISKKKALIPKGKSFSMREMNLDMEVAFIYEYIMGILLNNVNVYGTGGGGGFIWGYSRPNSMNYYGNYEGGESVNENGSGGDHTNYIDYNYSEMQLKLTNPCFKEVLADLQKNNAYSKISAIIQKFDYSKRGLKYSVIINENTVDGDTNLNDKNAYVRGNVITLNSKDLKTASKEYIARVIIHEYLHIYIGGKVAKDDHQVILHQYVNEIATLLHSLYDTNERDAKILALLGLQKEKECYEVILDSLRSNKWEVYNIDQKYKNQNYGKHCN</sequence>
<organism evidence="2 3">
    <name type="scientific">Aquirufa novilacunae</name>
    <dbReference type="NCBI Taxonomy" id="3139305"/>
    <lineage>
        <taxon>Bacteria</taxon>
        <taxon>Pseudomonadati</taxon>
        <taxon>Bacteroidota</taxon>
        <taxon>Cytophagia</taxon>
        <taxon>Cytophagales</taxon>
        <taxon>Flectobacillaceae</taxon>
        <taxon>Aquirufa</taxon>
    </lineage>
</organism>
<evidence type="ECO:0000256" key="1">
    <source>
        <dbReference type="SAM" id="SignalP"/>
    </source>
</evidence>
<protein>
    <submittedName>
        <fullName evidence="2">Uncharacterized protein</fullName>
    </submittedName>
</protein>
<feature type="signal peptide" evidence="1">
    <location>
        <begin position="1"/>
        <end position="22"/>
    </location>
</feature>
<dbReference type="RefSeq" id="WP_406777634.1">
    <property type="nucleotide sequence ID" value="NZ_JBEWZG010000001.1"/>
</dbReference>
<dbReference type="Proteomes" id="UP001623559">
    <property type="component" value="Unassembled WGS sequence"/>
</dbReference>
<keyword evidence="1" id="KW-0732">Signal</keyword>
<name>A0ABW8SUP6_9BACT</name>
<gene>
    <name evidence="2" type="ORF">V7S74_04855</name>
</gene>
<accession>A0ABW8SUP6</accession>
<dbReference type="EMBL" id="JBEWZG010000001">
    <property type="protein sequence ID" value="MFL0206065.1"/>
    <property type="molecule type" value="Genomic_DNA"/>
</dbReference>
<reference evidence="2 3" key="1">
    <citation type="submission" date="2024-07" db="EMBL/GenBank/DDBJ databases">
        <authorList>
            <person name="Pitt A."/>
            <person name="Hahn M.W."/>
        </authorList>
    </citation>
    <scope>NUCLEOTIDE SEQUENCE [LARGE SCALE GENOMIC DNA]</scope>
    <source>
        <strain evidence="2 3">2-AUSEE-184A6</strain>
    </source>
</reference>
<feature type="chain" id="PRO_5046914148" evidence="1">
    <location>
        <begin position="23"/>
        <end position="400"/>
    </location>
</feature>
<comment type="caution">
    <text evidence="2">The sequence shown here is derived from an EMBL/GenBank/DDBJ whole genome shotgun (WGS) entry which is preliminary data.</text>
</comment>
<evidence type="ECO:0000313" key="2">
    <source>
        <dbReference type="EMBL" id="MFL0206065.1"/>
    </source>
</evidence>
<proteinExistence type="predicted"/>
<evidence type="ECO:0000313" key="3">
    <source>
        <dbReference type="Proteomes" id="UP001623559"/>
    </source>
</evidence>